<feature type="transmembrane region" description="Helical" evidence="11">
    <location>
        <begin position="97"/>
        <end position="118"/>
    </location>
</feature>
<feature type="transmembrane region" description="Helical" evidence="11">
    <location>
        <begin position="198"/>
        <end position="219"/>
    </location>
</feature>
<gene>
    <name evidence="13" type="ORF">BKK54_08140</name>
</gene>
<dbReference type="GO" id="GO:0015888">
    <property type="term" value="P:thiamine transport"/>
    <property type="evidence" value="ECO:0007669"/>
    <property type="project" value="InterPro"/>
</dbReference>
<evidence type="ECO:0000256" key="6">
    <source>
        <dbReference type="ARBA" id="ARBA00022519"/>
    </source>
</evidence>
<feature type="domain" description="ABC transmembrane type-1" evidence="12">
    <location>
        <begin position="58"/>
        <end position="263"/>
    </location>
</feature>
<evidence type="ECO:0000256" key="3">
    <source>
        <dbReference type="ARBA" id="ARBA00016947"/>
    </source>
</evidence>
<feature type="transmembrane region" description="Helical" evidence="11">
    <location>
        <begin position="403"/>
        <end position="424"/>
    </location>
</feature>
<dbReference type="InterPro" id="IPR005947">
    <property type="entry name" value="ThiP_ABC_transpt"/>
</dbReference>
<dbReference type="PROSITE" id="PS50928">
    <property type="entry name" value="ABC_TM1"/>
    <property type="match status" value="2"/>
</dbReference>
<feature type="transmembrane region" description="Helical" evidence="11">
    <location>
        <begin position="333"/>
        <end position="358"/>
    </location>
</feature>
<dbReference type="CDD" id="cd06261">
    <property type="entry name" value="TM_PBP2"/>
    <property type="match status" value="2"/>
</dbReference>
<evidence type="ECO:0000256" key="8">
    <source>
        <dbReference type="ARBA" id="ARBA00022737"/>
    </source>
</evidence>
<organism evidence="13 14">
    <name type="scientific">Rodentibacter genomosp. 1</name>
    <dbReference type="NCBI Taxonomy" id="1908264"/>
    <lineage>
        <taxon>Bacteria</taxon>
        <taxon>Pseudomonadati</taxon>
        <taxon>Pseudomonadota</taxon>
        <taxon>Gammaproteobacteria</taxon>
        <taxon>Pasteurellales</taxon>
        <taxon>Pasteurellaceae</taxon>
        <taxon>Rodentibacter</taxon>
    </lineage>
</organism>
<comment type="caution">
    <text evidence="13">The sequence shown here is derived from an EMBL/GenBank/DDBJ whole genome shotgun (WGS) entry which is preliminary data.</text>
</comment>
<dbReference type="PANTHER" id="PTHR30183">
    <property type="entry name" value="MOLYBDENUM TRANSPORT SYSTEM PERMEASE PROTEIN MODB"/>
    <property type="match status" value="1"/>
</dbReference>
<accession>A0A1V3J3W1</accession>
<name>A0A1V3J3W1_9PAST</name>
<protein>
    <recommendedName>
        <fullName evidence="3">Thiamine transport system permease protein ThiP</fullName>
    </recommendedName>
</protein>
<feature type="transmembrane region" description="Helical" evidence="11">
    <location>
        <begin position="288"/>
        <end position="313"/>
    </location>
</feature>
<keyword evidence="9 11" id="KW-1133">Transmembrane helix</keyword>
<keyword evidence="10 11" id="KW-0472">Membrane</keyword>
<feature type="transmembrane region" description="Helical" evidence="11">
    <location>
        <begin position="370"/>
        <end position="397"/>
    </location>
</feature>
<dbReference type="STRING" id="1908264.BKK54_08140"/>
<feature type="transmembrane region" description="Helical" evidence="11">
    <location>
        <begin position="57"/>
        <end position="85"/>
    </location>
</feature>
<feature type="transmembrane region" description="Helical" evidence="11">
    <location>
        <begin position="138"/>
        <end position="157"/>
    </location>
</feature>
<dbReference type="InterPro" id="IPR035906">
    <property type="entry name" value="MetI-like_sf"/>
</dbReference>
<dbReference type="NCBIfam" id="TIGR01253">
    <property type="entry name" value="thiP"/>
    <property type="match status" value="1"/>
</dbReference>
<evidence type="ECO:0000313" key="13">
    <source>
        <dbReference type="EMBL" id="OOF49795.1"/>
    </source>
</evidence>
<evidence type="ECO:0000256" key="4">
    <source>
        <dbReference type="ARBA" id="ARBA00022448"/>
    </source>
</evidence>
<dbReference type="PANTHER" id="PTHR30183:SF9">
    <property type="entry name" value="THIAMINE TRANSPORT SYSTEM PERMEASE PROTEIN THIP"/>
    <property type="match status" value="1"/>
</dbReference>
<keyword evidence="5" id="KW-1003">Cell membrane</keyword>
<reference evidence="13 14" key="1">
    <citation type="submission" date="2016-10" db="EMBL/GenBank/DDBJ databases">
        <title>Rodentibacter gen. nov. and new species.</title>
        <authorList>
            <person name="Christensen H."/>
        </authorList>
    </citation>
    <scope>NUCLEOTIDE SEQUENCE [LARGE SCALE GENOMIC DNA]</scope>
    <source>
        <strain evidence="14">ppn416</strain>
    </source>
</reference>
<feature type="transmembrane region" description="Helical" evidence="11">
    <location>
        <begin position="467"/>
        <end position="488"/>
    </location>
</feature>
<dbReference type="GO" id="GO:0005886">
    <property type="term" value="C:plasma membrane"/>
    <property type="evidence" value="ECO:0007669"/>
    <property type="project" value="UniProtKB-SubCell"/>
</dbReference>
<sequence>MISLFSHPHFRPRHYIGGSAVIFFIVLLYSTSLSAVFSIGGNYSWEAFKQDDYLHQVIFFSLGQAFLSALLAVLIGALFGRAFFYQPFPGKRLIQRLLSLTFVLPALLAIFGLLEIYGTEGWLSRLMQWLGINWKPTIYGLNGILIAHLFFNIPLAARVTQQALQAIPSEQHQLAAQLNIRGWQFFRLIEIPYFKNQLLPTFVLIFMLCFTSFTIVLSLGGGPQNSTLEVAIYQAIFFEFDFPKAALFALIQFVFCFVLFGISQIFAKPPETSLSQRYIWLMPPSSAVKIFNVFILFSVCLLLFIPLLSIVVEGVVSAPEWFSFWQDPQLWKALIYSLSMAPASGVLAIVFSFLLLLLSRQLQWLHFPVFATLIQTGGMMILAVPTLILSVGLFLLLQEMDFSNIHLFLIVVLCNALAAMPFVIRILNTPMMQATQYYEKLCLSLNLKGWQRFKLIEYPLLKTPLKYTFALATTLSLGDFTAIALFGSPDFTSLPHLLYQQIGQYRSQEAAITALILLSLCLGLFMFIEHNRDNND</sequence>
<keyword evidence="6" id="KW-0997">Cell inner membrane</keyword>
<evidence type="ECO:0000256" key="10">
    <source>
        <dbReference type="ARBA" id="ARBA00023136"/>
    </source>
</evidence>
<evidence type="ECO:0000259" key="12">
    <source>
        <dbReference type="PROSITE" id="PS50928"/>
    </source>
</evidence>
<evidence type="ECO:0000256" key="5">
    <source>
        <dbReference type="ARBA" id="ARBA00022475"/>
    </source>
</evidence>
<dbReference type="AlphaFoldDB" id="A0A1V3J3W1"/>
<feature type="domain" description="ABC transmembrane type-1" evidence="12">
    <location>
        <begin position="334"/>
        <end position="528"/>
    </location>
</feature>
<feature type="transmembrane region" description="Helical" evidence="11">
    <location>
        <begin position="21"/>
        <end position="45"/>
    </location>
</feature>
<comment type="subunit">
    <text evidence="2">The complex is composed of two ATP-binding proteins (ThiQ), two transmembrane proteins (ThiP) and a solute-binding protein (ThiB).</text>
</comment>
<comment type="similarity">
    <text evidence="11">Belongs to the binding-protein-dependent transport system permease family.</text>
</comment>
<evidence type="ECO:0000256" key="2">
    <source>
        <dbReference type="ARBA" id="ARBA00011650"/>
    </source>
</evidence>
<dbReference type="GO" id="GO:0022857">
    <property type="term" value="F:transmembrane transporter activity"/>
    <property type="evidence" value="ECO:0007669"/>
    <property type="project" value="InterPro"/>
</dbReference>
<keyword evidence="14" id="KW-1185">Reference proteome</keyword>
<evidence type="ECO:0000256" key="11">
    <source>
        <dbReference type="RuleBase" id="RU363032"/>
    </source>
</evidence>
<evidence type="ECO:0000256" key="7">
    <source>
        <dbReference type="ARBA" id="ARBA00022692"/>
    </source>
</evidence>
<evidence type="ECO:0000256" key="9">
    <source>
        <dbReference type="ARBA" id="ARBA00022989"/>
    </source>
</evidence>
<comment type="subcellular location">
    <subcellularLocation>
        <location evidence="1">Cell inner membrane</location>
        <topology evidence="1">Multi-pass membrane protein</topology>
    </subcellularLocation>
    <subcellularLocation>
        <location evidence="11">Cell membrane</location>
        <topology evidence="11">Multi-pass membrane protein</topology>
    </subcellularLocation>
</comment>
<keyword evidence="7 11" id="KW-0812">Transmembrane</keyword>
<keyword evidence="8" id="KW-0677">Repeat</keyword>
<dbReference type="Proteomes" id="UP000188481">
    <property type="component" value="Unassembled WGS sequence"/>
</dbReference>
<dbReference type="SUPFAM" id="SSF161098">
    <property type="entry name" value="MetI-like"/>
    <property type="match status" value="2"/>
</dbReference>
<dbReference type="EMBL" id="MLHN01000012">
    <property type="protein sequence ID" value="OOF49795.1"/>
    <property type="molecule type" value="Genomic_DNA"/>
</dbReference>
<dbReference type="NCBIfam" id="NF006952">
    <property type="entry name" value="PRK09433.1-3"/>
    <property type="match status" value="1"/>
</dbReference>
<dbReference type="RefSeq" id="WP_077542617.1">
    <property type="nucleotide sequence ID" value="NZ_MLHN01000012.1"/>
</dbReference>
<proteinExistence type="inferred from homology"/>
<feature type="transmembrane region" description="Helical" evidence="11">
    <location>
        <begin position="508"/>
        <end position="528"/>
    </location>
</feature>
<feature type="transmembrane region" description="Helical" evidence="11">
    <location>
        <begin position="245"/>
        <end position="267"/>
    </location>
</feature>
<dbReference type="Gene3D" id="1.10.3720.10">
    <property type="entry name" value="MetI-like"/>
    <property type="match status" value="2"/>
</dbReference>
<dbReference type="Pfam" id="PF00528">
    <property type="entry name" value="BPD_transp_1"/>
    <property type="match status" value="2"/>
</dbReference>
<evidence type="ECO:0000313" key="14">
    <source>
        <dbReference type="Proteomes" id="UP000188481"/>
    </source>
</evidence>
<keyword evidence="4 11" id="KW-0813">Transport</keyword>
<dbReference type="InterPro" id="IPR000515">
    <property type="entry name" value="MetI-like"/>
</dbReference>
<evidence type="ECO:0000256" key="1">
    <source>
        <dbReference type="ARBA" id="ARBA00004429"/>
    </source>
</evidence>